<organism evidence="2 3">
    <name type="scientific">Streptomyces gibsoniae</name>
    <dbReference type="NCBI Taxonomy" id="3075529"/>
    <lineage>
        <taxon>Bacteria</taxon>
        <taxon>Bacillati</taxon>
        <taxon>Actinomycetota</taxon>
        <taxon>Actinomycetes</taxon>
        <taxon>Kitasatosporales</taxon>
        <taxon>Streptomycetaceae</taxon>
        <taxon>Streptomyces</taxon>
    </lineage>
</organism>
<keyword evidence="3" id="KW-1185">Reference proteome</keyword>
<sequence>MSPHDPTLPNEPDEPAAEGRPAVDRPDSASLGDFSVDLTSHEALRRTHVLAALGPDWDPVAVLRDEDKARDMLYSDLSEEQQRLYDELVAAGVLPRRGDGSAAS</sequence>
<evidence type="ECO:0000313" key="3">
    <source>
        <dbReference type="Proteomes" id="UP001183809"/>
    </source>
</evidence>
<dbReference type="RefSeq" id="WP_311699564.1">
    <property type="nucleotide sequence ID" value="NZ_JAVREY010000067.1"/>
</dbReference>
<evidence type="ECO:0000313" key="2">
    <source>
        <dbReference type="EMBL" id="MDT0468117.1"/>
    </source>
</evidence>
<comment type="caution">
    <text evidence="2">The sequence shown here is derived from an EMBL/GenBank/DDBJ whole genome shotgun (WGS) entry which is preliminary data.</text>
</comment>
<dbReference type="Proteomes" id="UP001183809">
    <property type="component" value="Unassembled WGS sequence"/>
</dbReference>
<name>A0ABU2U542_9ACTN</name>
<accession>A0ABU2U542</accession>
<dbReference type="EMBL" id="JAVREY010000067">
    <property type="protein sequence ID" value="MDT0468117.1"/>
    <property type="molecule type" value="Genomic_DNA"/>
</dbReference>
<gene>
    <name evidence="2" type="ORF">RM764_34890</name>
</gene>
<dbReference type="Pfam" id="PF19938">
    <property type="entry name" value="DUF6400"/>
    <property type="match status" value="1"/>
</dbReference>
<protein>
    <submittedName>
        <fullName evidence="2">DUF6400 family protein</fullName>
    </submittedName>
</protein>
<evidence type="ECO:0000256" key="1">
    <source>
        <dbReference type="SAM" id="MobiDB-lite"/>
    </source>
</evidence>
<feature type="region of interest" description="Disordered" evidence="1">
    <location>
        <begin position="1"/>
        <end position="34"/>
    </location>
</feature>
<proteinExistence type="predicted"/>
<dbReference type="InterPro" id="IPR045649">
    <property type="entry name" value="DUF6400"/>
</dbReference>
<reference evidence="3" key="1">
    <citation type="submission" date="2023-07" db="EMBL/GenBank/DDBJ databases">
        <title>30 novel species of actinomycetes from the DSMZ collection.</title>
        <authorList>
            <person name="Nouioui I."/>
        </authorList>
    </citation>
    <scope>NUCLEOTIDE SEQUENCE [LARGE SCALE GENOMIC DNA]</scope>
    <source>
        <strain evidence="3">DSM 41699</strain>
    </source>
</reference>